<feature type="domain" description="SnoaL-like" evidence="1">
    <location>
        <begin position="5"/>
        <end position="135"/>
    </location>
</feature>
<dbReference type="Pfam" id="PF13577">
    <property type="entry name" value="SnoaL_4"/>
    <property type="match status" value="1"/>
</dbReference>
<protein>
    <submittedName>
        <fullName evidence="2">Nuclear transport factor 2 family protein</fullName>
    </submittedName>
</protein>
<comment type="caution">
    <text evidence="2">The sequence shown here is derived from an EMBL/GenBank/DDBJ whole genome shotgun (WGS) entry which is preliminary data.</text>
</comment>
<evidence type="ECO:0000313" key="2">
    <source>
        <dbReference type="EMBL" id="MDT0467834.1"/>
    </source>
</evidence>
<dbReference type="Proteomes" id="UP001183809">
    <property type="component" value="Unassembled WGS sequence"/>
</dbReference>
<dbReference type="Gene3D" id="3.10.450.50">
    <property type="match status" value="1"/>
</dbReference>
<dbReference type="InterPro" id="IPR032710">
    <property type="entry name" value="NTF2-like_dom_sf"/>
</dbReference>
<name>A0ABU2U3Q3_9ACTN</name>
<evidence type="ECO:0000259" key="1">
    <source>
        <dbReference type="Pfam" id="PF13577"/>
    </source>
</evidence>
<keyword evidence="3" id="KW-1185">Reference proteome</keyword>
<dbReference type="SUPFAM" id="SSF54427">
    <property type="entry name" value="NTF2-like"/>
    <property type="match status" value="1"/>
</dbReference>
<gene>
    <name evidence="2" type="ORF">RM764_33400</name>
</gene>
<proteinExistence type="predicted"/>
<accession>A0ABU2U3Q3</accession>
<evidence type="ECO:0000313" key="3">
    <source>
        <dbReference type="Proteomes" id="UP001183809"/>
    </source>
</evidence>
<dbReference type="InterPro" id="IPR037401">
    <property type="entry name" value="SnoaL-like"/>
</dbReference>
<organism evidence="2 3">
    <name type="scientific">Streptomyces gibsoniae</name>
    <dbReference type="NCBI Taxonomy" id="3075529"/>
    <lineage>
        <taxon>Bacteria</taxon>
        <taxon>Bacillati</taxon>
        <taxon>Actinomycetota</taxon>
        <taxon>Actinomycetes</taxon>
        <taxon>Kitasatosporales</taxon>
        <taxon>Streptomycetaceae</taxon>
        <taxon>Streptomyces</taxon>
    </lineage>
</organism>
<dbReference type="EMBL" id="JAVREY010000061">
    <property type="protein sequence ID" value="MDT0467834.1"/>
    <property type="molecule type" value="Genomic_DNA"/>
</dbReference>
<reference evidence="3" key="1">
    <citation type="submission" date="2023-07" db="EMBL/GenBank/DDBJ databases">
        <title>30 novel species of actinomycetes from the DSMZ collection.</title>
        <authorList>
            <person name="Nouioui I."/>
        </authorList>
    </citation>
    <scope>NUCLEOTIDE SEQUENCE [LARGE SCALE GENOMIC DNA]</scope>
    <source>
        <strain evidence="3">DSM 41699</strain>
    </source>
</reference>
<dbReference type="RefSeq" id="WP_311699284.1">
    <property type="nucleotide sequence ID" value="NZ_JAVREY010000061.1"/>
</dbReference>
<sequence>MTAQHDHAEITLLVDRFFRALDERTFASGWTDDFLTEDSGMETPLGTFHGADAVRATEEALGRYDRTQHLVSGVVVDAAAGADRAAASWNALMTHVHNDATLREYGAGTDPLFTVGGRFDAELRRTSAGWRFSHVTVRPIWTRGRPPLGVGA</sequence>